<dbReference type="KEGG" id="tcd:AAIA72_15590"/>
<protein>
    <submittedName>
        <fullName evidence="1">Uncharacterized protein</fullName>
    </submittedName>
</protein>
<dbReference type="EMBL" id="CP154858">
    <property type="protein sequence ID" value="XDT72199.1"/>
    <property type="molecule type" value="Genomic_DNA"/>
</dbReference>
<accession>A0AB39UW23</accession>
<evidence type="ECO:0000313" key="1">
    <source>
        <dbReference type="EMBL" id="XDT72199.1"/>
    </source>
</evidence>
<dbReference type="AlphaFoldDB" id="A0AB39UW23"/>
<reference evidence="1" key="1">
    <citation type="submission" date="2024-05" db="EMBL/GenBank/DDBJ databases">
        <title>Genome sequencing of novel strain.</title>
        <authorList>
            <person name="Ganbat D."/>
            <person name="Ganbat S."/>
            <person name="Lee S.-J."/>
        </authorList>
    </citation>
    <scope>NUCLEOTIDE SEQUENCE</scope>
    <source>
        <strain evidence="1">SMD15-11</strain>
    </source>
</reference>
<gene>
    <name evidence="1" type="ORF">AAIA72_15590</name>
</gene>
<dbReference type="RefSeq" id="WP_369601211.1">
    <property type="nucleotide sequence ID" value="NZ_CP154858.1"/>
</dbReference>
<organism evidence="1">
    <name type="scientific">Thermohahella caldifontis</name>
    <dbReference type="NCBI Taxonomy" id="3142973"/>
    <lineage>
        <taxon>Bacteria</taxon>
        <taxon>Pseudomonadati</taxon>
        <taxon>Pseudomonadota</taxon>
        <taxon>Gammaproteobacteria</taxon>
        <taxon>Oceanospirillales</taxon>
        <taxon>Hahellaceae</taxon>
        <taxon>Thermohahella</taxon>
    </lineage>
</organism>
<name>A0AB39UW23_9GAMM</name>
<sequence>MSRAVEGRVTAAEAMQGLARSMDESLARMAREPSLKCAPVLNDPEPEEVWLKRPGAPWPAMDEPEKGVTLPYEDAIKVWR</sequence>
<proteinExistence type="predicted"/>